<evidence type="ECO:0000256" key="9">
    <source>
        <dbReference type="RuleBase" id="RU363032"/>
    </source>
</evidence>
<organism evidence="11 12">
    <name type="scientific">Spiroplasma chinense</name>
    <dbReference type="NCBI Taxonomy" id="216932"/>
    <lineage>
        <taxon>Bacteria</taxon>
        <taxon>Bacillati</taxon>
        <taxon>Mycoplasmatota</taxon>
        <taxon>Mollicutes</taxon>
        <taxon>Entomoplasmatales</taxon>
        <taxon>Spiroplasmataceae</taxon>
        <taxon>Spiroplasma</taxon>
    </lineage>
</organism>
<evidence type="ECO:0000259" key="10">
    <source>
        <dbReference type="PROSITE" id="PS50928"/>
    </source>
</evidence>
<dbReference type="EMBL" id="CP043026">
    <property type="protein sequence ID" value="QEH62272.1"/>
    <property type="molecule type" value="Genomic_DNA"/>
</dbReference>
<dbReference type="InterPro" id="IPR050901">
    <property type="entry name" value="BP-dep_ABC_trans_perm"/>
</dbReference>
<dbReference type="SUPFAM" id="SSF161098">
    <property type="entry name" value="MetI-like"/>
    <property type="match status" value="1"/>
</dbReference>
<keyword evidence="7 9" id="KW-1133">Transmembrane helix</keyword>
<dbReference type="AlphaFoldDB" id="A0A5B9Y8C1"/>
<keyword evidence="4" id="KW-1003">Cell membrane</keyword>
<dbReference type="GO" id="GO:0042956">
    <property type="term" value="P:maltodextrin transmembrane transport"/>
    <property type="evidence" value="ECO:0007669"/>
    <property type="project" value="TreeGrafter"/>
</dbReference>
<evidence type="ECO:0000313" key="12">
    <source>
        <dbReference type="Proteomes" id="UP000323144"/>
    </source>
</evidence>
<dbReference type="CDD" id="cd06261">
    <property type="entry name" value="TM_PBP2"/>
    <property type="match status" value="1"/>
</dbReference>
<evidence type="ECO:0000256" key="4">
    <source>
        <dbReference type="ARBA" id="ARBA00022475"/>
    </source>
</evidence>
<dbReference type="PANTHER" id="PTHR32243:SF50">
    <property type="entry name" value="MALTOSE_MALTODEXTRIN TRANSPORT SYSTEM PERMEASE PROTEIN MALG"/>
    <property type="match status" value="1"/>
</dbReference>
<feature type="transmembrane region" description="Helical" evidence="9">
    <location>
        <begin position="554"/>
        <end position="575"/>
    </location>
</feature>
<dbReference type="Gene3D" id="1.10.3720.10">
    <property type="entry name" value="MetI-like"/>
    <property type="match status" value="1"/>
</dbReference>
<keyword evidence="3 9" id="KW-0813">Transport</keyword>
<evidence type="ECO:0000256" key="1">
    <source>
        <dbReference type="ARBA" id="ARBA00004651"/>
    </source>
</evidence>
<evidence type="ECO:0000256" key="5">
    <source>
        <dbReference type="ARBA" id="ARBA00022597"/>
    </source>
</evidence>
<dbReference type="InterPro" id="IPR000515">
    <property type="entry name" value="MetI-like"/>
</dbReference>
<feature type="transmembrane region" description="Helical" evidence="9">
    <location>
        <begin position="693"/>
        <end position="717"/>
    </location>
</feature>
<dbReference type="PANTHER" id="PTHR32243">
    <property type="entry name" value="MALTOSE TRANSPORT SYSTEM PERMEASE-RELATED"/>
    <property type="match status" value="1"/>
</dbReference>
<feature type="transmembrane region" description="Helical" evidence="9">
    <location>
        <begin position="665"/>
        <end position="687"/>
    </location>
</feature>
<keyword evidence="5" id="KW-0762">Sugar transport</keyword>
<dbReference type="KEGG" id="schi:SCHIN_v1c10790"/>
<evidence type="ECO:0000256" key="7">
    <source>
        <dbReference type="ARBA" id="ARBA00022989"/>
    </source>
</evidence>
<feature type="transmembrane region" description="Helical" evidence="9">
    <location>
        <begin position="627"/>
        <end position="653"/>
    </location>
</feature>
<comment type="subcellular location">
    <subcellularLocation>
        <location evidence="1 9">Cell membrane</location>
        <topology evidence="1 9">Multi-pass membrane protein</topology>
    </subcellularLocation>
</comment>
<reference evidence="11 12" key="1">
    <citation type="submission" date="2019-08" db="EMBL/GenBank/DDBJ databases">
        <title>Complete genome sequence of Spiroplasma chinense CCH (DSM 19755).</title>
        <authorList>
            <person name="Shen H.-Y."/>
            <person name="Lin Y.-C."/>
            <person name="Chou L."/>
            <person name="Kuo C.-H."/>
        </authorList>
    </citation>
    <scope>NUCLEOTIDE SEQUENCE [LARGE SCALE GENOMIC DNA]</scope>
    <source>
        <strain evidence="11 12">CCH</strain>
    </source>
</reference>
<keyword evidence="6 9" id="KW-0812">Transmembrane</keyword>
<name>A0A5B9Y8C1_9MOLU</name>
<evidence type="ECO:0000256" key="2">
    <source>
        <dbReference type="ARBA" id="ARBA00009047"/>
    </source>
</evidence>
<gene>
    <name evidence="11" type="primary">ganQ</name>
    <name evidence="11" type="ORF">SCHIN_v1c10790</name>
</gene>
<keyword evidence="12" id="KW-1185">Reference proteome</keyword>
<evidence type="ECO:0000256" key="6">
    <source>
        <dbReference type="ARBA" id="ARBA00022692"/>
    </source>
</evidence>
<evidence type="ECO:0000313" key="11">
    <source>
        <dbReference type="EMBL" id="QEH62272.1"/>
    </source>
</evidence>
<accession>A0A5B9Y8C1</accession>
<protein>
    <submittedName>
        <fullName evidence="11">Arabinogalactan oligomer/maltooligosaccharide transport system permease protein</fullName>
    </submittedName>
</protein>
<dbReference type="Proteomes" id="UP000323144">
    <property type="component" value="Chromosome"/>
</dbReference>
<sequence length="838" mass="96012">MEQINIEQHSTSVKEFHFDELLKPTNNYDVSNFKKSESYKIISKKIFNSVELKDPKVKKLYKELINQNYYLGALFDIYDLFKPEYKLKEEFVLKLIPNIFSDFGLNSKLDLVEVNELLEKIASSNVDEEINNEIEKYNNEQSVKDIKTLKLKNINSYEFYDRWLSMNSVINYFFTKIGQKELGNHLALLFLVTYESQKEMLDFVSSSLVSSENLKEDYLFNSQNSLLEEVFDELKKQNTDIFFTKELIRTFLSIIPNYQLNVKSVSFMSKILNPSKRNEKFRLFMSDETMVEIAKKLKVLSLSGKQNTDSLSKTNSVKVLNEEFKISSSEIRAAKNILLKTDKIDYIAALAESYFKSKKIRYNKYRNFIAIIKLATLAYGYSSWSSSRNSKYKEAKKIFEIMMLQFAEIESKEFCQELSKVFANNNFKDDFVEKNIPKEYSHRENVNDLIKVVDFVFEKMELNTKLMENTIRYYVVKNELFELENNKKIKKIFGSEELTISSASYWQKDLIYNIEMIFANEKSNLAIKYVRFMTETYGKLYLSDKPPMTGSQKVMLVAIYLILALWVLIIAYPIFQVIIQAFNWYSSNESSGMNGNLGNLGIFDFVNFQFSGSNFVYLFKETQFTNWLINSLVISITSMIAMVILVALIGYAFSRFRFKGKKISLMTVLLIQMIPTVSSFVAFYIMTQILNQWIGMTGKVMLIIIYTGGGIPGNVFVLKGYMDNISMDIDEAAKIDGCGSITIFTRIIAPLSKPMLSVIALWSFIGPFGDVMLPPMLLNDISEYTMASGLRTLIGGVSTKAQGSFAAGSIIIAVPISALFLGLQKNITGGLSAAGVKG</sequence>
<dbReference type="Pfam" id="PF00528">
    <property type="entry name" value="BPD_transp_1"/>
    <property type="match status" value="1"/>
</dbReference>
<proteinExistence type="inferred from homology"/>
<dbReference type="RefSeq" id="WP_166508635.1">
    <property type="nucleotide sequence ID" value="NZ_CP043026.1"/>
</dbReference>
<feature type="transmembrane region" description="Helical" evidence="9">
    <location>
        <begin position="805"/>
        <end position="823"/>
    </location>
</feature>
<keyword evidence="8 9" id="KW-0472">Membrane</keyword>
<comment type="similarity">
    <text evidence="2">Belongs to the binding-protein-dependent transport system permease family. MalFG subfamily.</text>
</comment>
<dbReference type="GO" id="GO:0005886">
    <property type="term" value="C:plasma membrane"/>
    <property type="evidence" value="ECO:0007669"/>
    <property type="project" value="UniProtKB-SubCell"/>
</dbReference>
<dbReference type="GO" id="GO:0015423">
    <property type="term" value="F:ABC-type maltose transporter activity"/>
    <property type="evidence" value="ECO:0007669"/>
    <property type="project" value="TreeGrafter"/>
</dbReference>
<dbReference type="PROSITE" id="PS50928">
    <property type="entry name" value="ABC_TM1"/>
    <property type="match status" value="1"/>
</dbReference>
<evidence type="ECO:0000256" key="8">
    <source>
        <dbReference type="ARBA" id="ARBA00023136"/>
    </source>
</evidence>
<evidence type="ECO:0000256" key="3">
    <source>
        <dbReference type="ARBA" id="ARBA00022448"/>
    </source>
</evidence>
<feature type="domain" description="ABC transmembrane type-1" evidence="10">
    <location>
        <begin position="628"/>
        <end position="823"/>
    </location>
</feature>
<dbReference type="InterPro" id="IPR035906">
    <property type="entry name" value="MetI-like_sf"/>
</dbReference>